<keyword evidence="2 8" id="KW-0597">Phosphoprotein</keyword>
<dbReference type="Gene3D" id="3.40.50.2300">
    <property type="match status" value="1"/>
</dbReference>
<dbReference type="GO" id="GO:0005829">
    <property type="term" value="C:cytosol"/>
    <property type="evidence" value="ECO:0007669"/>
    <property type="project" value="TreeGrafter"/>
</dbReference>
<dbReference type="InterPro" id="IPR036388">
    <property type="entry name" value="WH-like_DNA-bd_sf"/>
</dbReference>
<dbReference type="GO" id="GO:0032993">
    <property type="term" value="C:protein-DNA complex"/>
    <property type="evidence" value="ECO:0007669"/>
    <property type="project" value="TreeGrafter"/>
</dbReference>
<evidence type="ECO:0000256" key="1">
    <source>
        <dbReference type="ARBA" id="ARBA00018672"/>
    </source>
</evidence>
<feature type="modified residue" description="4-aspartylphosphate" evidence="8">
    <location>
        <position position="54"/>
    </location>
</feature>
<comment type="function">
    <text evidence="7">May play the central regulatory role in sporulation. It may be an element of the effector pathway responsible for the activation of sporulation genes in response to nutritional stress. Spo0A may act in concert with spo0H (a sigma factor) to control the expression of some genes that are critical to the sporulation process.</text>
</comment>
<keyword evidence="5" id="KW-0238">DNA-binding</keyword>
<dbReference type="GO" id="GO:0000156">
    <property type="term" value="F:phosphorelay response regulator activity"/>
    <property type="evidence" value="ECO:0007669"/>
    <property type="project" value="TreeGrafter"/>
</dbReference>
<keyword evidence="6" id="KW-0804">Transcription</keyword>
<evidence type="ECO:0000256" key="3">
    <source>
        <dbReference type="ARBA" id="ARBA00023012"/>
    </source>
</evidence>
<keyword evidence="4" id="KW-0805">Transcription regulation</keyword>
<dbReference type="GO" id="GO:0000976">
    <property type="term" value="F:transcription cis-regulatory region binding"/>
    <property type="evidence" value="ECO:0007669"/>
    <property type="project" value="TreeGrafter"/>
</dbReference>
<reference evidence="10" key="1">
    <citation type="submission" date="2020-08" db="EMBL/GenBank/DDBJ databases">
        <title>Genome public.</title>
        <authorList>
            <person name="Liu C."/>
            <person name="Sun Q."/>
        </authorList>
    </citation>
    <scope>NUCLEOTIDE SEQUENCE</scope>
    <source>
        <strain evidence="10">NSJ-44</strain>
    </source>
</reference>
<evidence type="ECO:0000259" key="9">
    <source>
        <dbReference type="PROSITE" id="PS50110"/>
    </source>
</evidence>
<dbReference type="GO" id="GO:0006355">
    <property type="term" value="P:regulation of DNA-templated transcription"/>
    <property type="evidence" value="ECO:0007669"/>
    <property type="project" value="TreeGrafter"/>
</dbReference>
<dbReference type="InterPro" id="IPR011006">
    <property type="entry name" value="CheY-like_superfamily"/>
</dbReference>
<name>A0A926D184_9FIRM</name>
<dbReference type="PANTHER" id="PTHR48111">
    <property type="entry name" value="REGULATOR OF RPOS"/>
    <property type="match status" value="1"/>
</dbReference>
<dbReference type="EMBL" id="JACRSO010000003">
    <property type="protein sequence ID" value="MBC8529497.1"/>
    <property type="molecule type" value="Genomic_DNA"/>
</dbReference>
<keyword evidence="3" id="KW-0902">Two-component regulatory system</keyword>
<evidence type="ECO:0000256" key="7">
    <source>
        <dbReference type="ARBA" id="ARBA00024867"/>
    </source>
</evidence>
<evidence type="ECO:0000313" key="11">
    <source>
        <dbReference type="Proteomes" id="UP000654279"/>
    </source>
</evidence>
<evidence type="ECO:0000256" key="2">
    <source>
        <dbReference type="ARBA" id="ARBA00022553"/>
    </source>
</evidence>
<dbReference type="AlphaFoldDB" id="A0A926D184"/>
<dbReference type="InterPro" id="IPR001789">
    <property type="entry name" value="Sig_transdc_resp-reg_receiver"/>
</dbReference>
<evidence type="ECO:0000313" key="10">
    <source>
        <dbReference type="EMBL" id="MBC8529497.1"/>
    </source>
</evidence>
<gene>
    <name evidence="10" type="ORF">H8699_08670</name>
</gene>
<dbReference type="Proteomes" id="UP000654279">
    <property type="component" value="Unassembled WGS sequence"/>
</dbReference>
<dbReference type="PANTHER" id="PTHR48111:SF1">
    <property type="entry name" value="TWO-COMPONENT RESPONSE REGULATOR ORR33"/>
    <property type="match status" value="1"/>
</dbReference>
<proteinExistence type="predicted"/>
<feature type="domain" description="Response regulatory" evidence="9">
    <location>
        <begin position="3"/>
        <end position="117"/>
    </location>
</feature>
<dbReference type="Pfam" id="PF00072">
    <property type="entry name" value="Response_reg"/>
    <property type="match status" value="1"/>
</dbReference>
<dbReference type="SUPFAM" id="SSF52172">
    <property type="entry name" value="CheY-like"/>
    <property type="match status" value="1"/>
</dbReference>
<comment type="caution">
    <text evidence="10">The sequence shown here is derived from an EMBL/GenBank/DDBJ whole genome shotgun (WGS) entry which is preliminary data.</text>
</comment>
<dbReference type="PROSITE" id="PS50110">
    <property type="entry name" value="RESPONSE_REGULATORY"/>
    <property type="match status" value="1"/>
</dbReference>
<protein>
    <recommendedName>
        <fullName evidence="1">Stage 0 sporulation protein A homolog</fullName>
    </recommendedName>
</protein>
<evidence type="ECO:0000256" key="6">
    <source>
        <dbReference type="ARBA" id="ARBA00023163"/>
    </source>
</evidence>
<keyword evidence="11" id="KW-1185">Reference proteome</keyword>
<evidence type="ECO:0000256" key="4">
    <source>
        <dbReference type="ARBA" id="ARBA00023015"/>
    </source>
</evidence>
<evidence type="ECO:0000256" key="5">
    <source>
        <dbReference type="ARBA" id="ARBA00023125"/>
    </source>
</evidence>
<dbReference type="CDD" id="cd00156">
    <property type="entry name" value="REC"/>
    <property type="match status" value="1"/>
</dbReference>
<dbReference type="RefSeq" id="WP_249285332.1">
    <property type="nucleotide sequence ID" value="NZ_JACRSO010000003.1"/>
</dbReference>
<evidence type="ECO:0000256" key="8">
    <source>
        <dbReference type="PROSITE-ProRule" id="PRU00169"/>
    </source>
</evidence>
<dbReference type="Gene3D" id="1.10.10.10">
    <property type="entry name" value="Winged helix-like DNA-binding domain superfamily/Winged helix DNA-binding domain"/>
    <property type="match status" value="1"/>
</dbReference>
<accession>A0A926D184</accession>
<dbReference type="SMART" id="SM00448">
    <property type="entry name" value="REC"/>
    <property type="match status" value="1"/>
</dbReference>
<organism evidence="10 11">
    <name type="scientific">Luoshenia tenuis</name>
    <dbReference type="NCBI Taxonomy" id="2763654"/>
    <lineage>
        <taxon>Bacteria</taxon>
        <taxon>Bacillati</taxon>
        <taxon>Bacillota</taxon>
        <taxon>Clostridia</taxon>
        <taxon>Christensenellales</taxon>
        <taxon>Christensenellaceae</taxon>
        <taxon>Luoshenia</taxon>
    </lineage>
</organism>
<dbReference type="InterPro" id="IPR039420">
    <property type="entry name" value="WalR-like"/>
</dbReference>
<sequence length="271" mass="30991">MLRTILVDDNQLSLEILQDICVLSQHVAILGAFQSPLDALHFARNNTVDFAFLDIDMPGLNGLELGRELRKLYPKIILIYVASEPGYCAEAMRMKADFYICKPYVCRDIAEAIERATLLSHRLRQRLTVRTFGHFDVFDREQPLYFSNAKSKELLAMCIDRCGSAVGMEEAIEALWPERPIDEKTKRLYRKAVIMLKQVLAQYDSSDIFHSVRGSCNINPGGLDCDYFDHLNNPTLSANVQDYMLDYTWAEETAAKIYFDQPTTQEVMKAL</sequence>